<feature type="compositionally biased region" description="Low complexity" evidence="1">
    <location>
        <begin position="255"/>
        <end position="267"/>
    </location>
</feature>
<evidence type="ECO:0000313" key="4">
    <source>
        <dbReference type="Proteomes" id="UP000001591"/>
    </source>
</evidence>
<dbReference type="InterPro" id="IPR013830">
    <property type="entry name" value="SGNH_hydro"/>
</dbReference>
<dbReference type="GO" id="GO:0006629">
    <property type="term" value="P:lipid metabolic process"/>
    <property type="evidence" value="ECO:0007669"/>
    <property type="project" value="InterPro"/>
</dbReference>
<feature type="domain" description="SGNH hydrolase-type esterase" evidence="2">
    <location>
        <begin position="64"/>
        <end position="224"/>
    </location>
</feature>
<evidence type="ECO:0000256" key="1">
    <source>
        <dbReference type="SAM" id="MobiDB-lite"/>
    </source>
</evidence>
<dbReference type="GO" id="GO:0004622">
    <property type="term" value="F:phosphatidylcholine lysophospholipase activity"/>
    <property type="evidence" value="ECO:0007669"/>
    <property type="project" value="TreeGrafter"/>
</dbReference>
<dbReference type="InterPro" id="IPR008265">
    <property type="entry name" value="Lipase_GDSL_AS"/>
</dbReference>
<dbReference type="HOGENOM" id="CLU_051180_1_1_5"/>
<evidence type="ECO:0000313" key="3">
    <source>
        <dbReference type="EMBL" id="ACJ00453.1"/>
    </source>
</evidence>
<gene>
    <name evidence="3" type="ordered locus">RC1_3088</name>
</gene>
<dbReference type="AlphaFoldDB" id="B6IVX9"/>
<reference evidence="3 4" key="1">
    <citation type="journal article" date="2010" name="BMC Genomics">
        <title>Metabolic flexibility revealed in the genome of the cyst-forming alpha-1 proteobacterium Rhodospirillum centenum.</title>
        <authorList>
            <person name="Lu Y.K."/>
            <person name="Marden J."/>
            <person name="Han M."/>
            <person name="Swingley W.D."/>
            <person name="Mastrian S.D."/>
            <person name="Chowdhury S.R."/>
            <person name="Hao J."/>
            <person name="Helmy T."/>
            <person name="Kim S."/>
            <person name="Kurdoglu A.A."/>
            <person name="Matthies H.J."/>
            <person name="Rollo D."/>
            <person name="Stothard P."/>
            <person name="Blankenship R.E."/>
            <person name="Bauer C.E."/>
            <person name="Touchman J.W."/>
        </authorList>
    </citation>
    <scope>NUCLEOTIDE SEQUENCE [LARGE SCALE GENOMIC DNA]</scope>
    <source>
        <strain evidence="4">ATCC 51521 / SW</strain>
    </source>
</reference>
<sequence>MSLSRSAETDSRYGFRRRLFNAKLVRAALVRAALVRGGLAVLAVWLLLAGPPAAAAPAPATLVVLGDSLSAGYGLPREAAFTSRLEAALTARGYDVRVPDTGVSGETTAGGLSRLDWILADRPTLVLVALGGNDGLRGIDPAATRANLDAILTKLAERGVPAVLAGMLAPRNLGRPYAEAFDALFPELARRHAVPFYPFFLEGVAMRPELNLEDGMHPNAEGVAVMVAGILPTVTAALERAGVVPEGGGGPEGGPAPAGAAEGRTAP</sequence>
<name>B6IVX9_RHOCS</name>
<dbReference type="eggNOG" id="COG2755">
    <property type="taxonomic scope" value="Bacteria"/>
</dbReference>
<dbReference type="CDD" id="cd01822">
    <property type="entry name" value="Lysophospholipase_L1_like"/>
    <property type="match status" value="1"/>
</dbReference>
<dbReference type="Proteomes" id="UP000001591">
    <property type="component" value="Chromosome"/>
</dbReference>
<dbReference type="InterPro" id="IPR036514">
    <property type="entry name" value="SGNH_hydro_sf"/>
</dbReference>
<dbReference type="Gene3D" id="3.40.50.1110">
    <property type="entry name" value="SGNH hydrolase"/>
    <property type="match status" value="1"/>
</dbReference>
<organism evidence="3 4">
    <name type="scientific">Rhodospirillum centenum (strain ATCC 51521 / SW)</name>
    <dbReference type="NCBI Taxonomy" id="414684"/>
    <lineage>
        <taxon>Bacteria</taxon>
        <taxon>Pseudomonadati</taxon>
        <taxon>Pseudomonadota</taxon>
        <taxon>Alphaproteobacteria</taxon>
        <taxon>Rhodospirillales</taxon>
        <taxon>Rhodospirillaceae</taxon>
        <taxon>Rhodospirillum</taxon>
    </lineage>
</organism>
<dbReference type="STRING" id="414684.RC1_3088"/>
<dbReference type="InterPro" id="IPR051532">
    <property type="entry name" value="Ester_Hydrolysis_Enzymes"/>
</dbReference>
<proteinExistence type="predicted"/>
<dbReference type="PROSITE" id="PS01098">
    <property type="entry name" value="LIPASE_GDSL_SER"/>
    <property type="match status" value="1"/>
</dbReference>
<dbReference type="KEGG" id="rce:RC1_3088"/>
<accession>B6IVX9</accession>
<protein>
    <submittedName>
        <fullName evidence="3">GDSL-like Lipase</fullName>
    </submittedName>
</protein>
<dbReference type="PANTHER" id="PTHR30383:SF24">
    <property type="entry name" value="THIOESTERASE 1_PROTEASE 1_LYSOPHOSPHOLIPASE L1"/>
    <property type="match status" value="1"/>
</dbReference>
<dbReference type="Pfam" id="PF13472">
    <property type="entry name" value="Lipase_GDSL_2"/>
    <property type="match status" value="1"/>
</dbReference>
<keyword evidence="4" id="KW-1185">Reference proteome</keyword>
<dbReference type="EMBL" id="CP000613">
    <property type="protein sequence ID" value="ACJ00453.1"/>
    <property type="molecule type" value="Genomic_DNA"/>
</dbReference>
<dbReference type="SUPFAM" id="SSF52266">
    <property type="entry name" value="SGNH hydrolase"/>
    <property type="match status" value="1"/>
</dbReference>
<evidence type="ECO:0000259" key="2">
    <source>
        <dbReference type="Pfam" id="PF13472"/>
    </source>
</evidence>
<dbReference type="OrthoDB" id="9786188at2"/>
<feature type="region of interest" description="Disordered" evidence="1">
    <location>
        <begin position="243"/>
        <end position="267"/>
    </location>
</feature>
<dbReference type="PANTHER" id="PTHR30383">
    <property type="entry name" value="THIOESTERASE 1/PROTEASE 1/LYSOPHOSPHOLIPASE L1"/>
    <property type="match status" value="1"/>
</dbReference>